<feature type="region of interest" description="Disordered" evidence="1">
    <location>
        <begin position="1124"/>
        <end position="1146"/>
    </location>
</feature>
<dbReference type="EMBL" id="GL833145">
    <property type="protein sequence ID" value="EGB05016.1"/>
    <property type="molecule type" value="Genomic_DNA"/>
</dbReference>
<protein>
    <submittedName>
        <fullName evidence="2">Uncharacterized protein</fullName>
    </submittedName>
</protein>
<dbReference type="RefSeq" id="XP_009040367.1">
    <property type="nucleotide sequence ID" value="XM_009042119.1"/>
</dbReference>
<evidence type="ECO:0000313" key="2">
    <source>
        <dbReference type="EMBL" id="EGB05016.1"/>
    </source>
</evidence>
<keyword evidence="3" id="KW-1185">Reference proteome</keyword>
<reference evidence="2 3" key="1">
    <citation type="journal article" date="2011" name="Proc. Natl. Acad. Sci. U.S.A.">
        <title>Niche of harmful alga Aureococcus anophagefferens revealed through ecogenomics.</title>
        <authorList>
            <person name="Gobler C.J."/>
            <person name="Berry D.L."/>
            <person name="Dyhrman S.T."/>
            <person name="Wilhelm S.W."/>
            <person name="Salamov A."/>
            <person name="Lobanov A.V."/>
            <person name="Zhang Y."/>
            <person name="Collier J.L."/>
            <person name="Wurch L.L."/>
            <person name="Kustka A.B."/>
            <person name="Dill B.D."/>
            <person name="Shah M."/>
            <person name="VerBerkmoes N.C."/>
            <person name="Kuo A."/>
            <person name="Terry A."/>
            <person name="Pangilinan J."/>
            <person name="Lindquist E.A."/>
            <person name="Lucas S."/>
            <person name="Paulsen I.T."/>
            <person name="Hattenrath-Lehmann T.K."/>
            <person name="Talmage S.C."/>
            <person name="Walker E.A."/>
            <person name="Koch F."/>
            <person name="Burson A.M."/>
            <person name="Marcoval M.A."/>
            <person name="Tang Y.Z."/>
            <person name="Lecleir G.R."/>
            <person name="Coyne K.J."/>
            <person name="Berg G.M."/>
            <person name="Bertrand E.M."/>
            <person name="Saito M.A."/>
            <person name="Gladyshev V.N."/>
            <person name="Grigoriev I.V."/>
        </authorList>
    </citation>
    <scope>NUCLEOTIDE SEQUENCE [LARGE SCALE GENOMIC DNA]</scope>
    <source>
        <strain evidence="3">CCMP 1984</strain>
    </source>
</reference>
<dbReference type="Proteomes" id="UP000002729">
    <property type="component" value="Unassembled WGS sequence"/>
</dbReference>
<organism evidence="3">
    <name type="scientific">Aureococcus anophagefferens</name>
    <name type="common">Harmful bloom alga</name>
    <dbReference type="NCBI Taxonomy" id="44056"/>
    <lineage>
        <taxon>Eukaryota</taxon>
        <taxon>Sar</taxon>
        <taxon>Stramenopiles</taxon>
        <taxon>Ochrophyta</taxon>
        <taxon>Pelagophyceae</taxon>
        <taxon>Pelagomonadales</taxon>
        <taxon>Pelagomonadaceae</taxon>
        <taxon>Aureococcus</taxon>
    </lineage>
</organism>
<dbReference type="PANTHER" id="PTHR12975:SF6">
    <property type="entry name" value="TRAFFICKING PROTEIN PARTICLE COMPLEX SUBUNIT 8"/>
    <property type="match status" value="1"/>
</dbReference>
<dbReference type="eggNOG" id="ENOG502T0B3">
    <property type="taxonomic scope" value="Eukaryota"/>
</dbReference>
<dbReference type="InterPro" id="IPR024420">
    <property type="entry name" value="TRAPP_III_complex_Trs85"/>
</dbReference>
<feature type="compositionally biased region" description="Low complexity" evidence="1">
    <location>
        <begin position="761"/>
        <end position="776"/>
    </location>
</feature>
<sequence length="1569" mass="168634">MPLDRADASLRSAVAHQKGEAVDLSASFSGKSQTVRGDVGGNRPRGAWFARWRMALEASLRHGEYDGFDCPAVLVLVASSSEPAGVAAALEELGSPHHLASGLTDGHFDERATPRHVLVLHDVIEGLGDARAALSAARASLPSIVGGAPTIARLLNINSLAPGATPIDVCYPRRSVRDPSPSVRFPCLDAADTAELRRFTSELVHGGVVPAIERRVASLFANVNSSRKGVRNVLKSWLRRPREAASALSGSGTTGAVETGDGIVTGVRYRFDTIEAQIRLLADTTFSMRDYETALSMYRLARDDFKSAVTVSGRPLTAVVSMFKCASGDAKVLWRDAISAIDAATAALVAAADEARTAEARSESGDYRAAGRRATVAARMLTRAALVAADCRNDEGDGLAPRAKRRSKGGRSCAEAAADALVHAVECYVASKEAYAASYDASTRRDQSESVTTTARVRGWARIDEHVEHALGRQLETLGHHALALRCTLTLLGSARAPAERHAQLLSGFIAACVARPDALKHAAAALRRDLPKMVFCGGGESSDRVNAAIESWDCDHARSPGTLESLIVVGLPLPVIVHDAVIVRTTDEIIEGVGEGGRGLGVAWARDLRTRLNIEKRAVDMFEAQSRQSMQPGAQLRARCVDAQLAAEAAAERRGISIFELAESGSSDAGLKTRLLLDERSVDSLNDPGHLEARRATWPRWIARGEAIDIDVLARVVFRNAFAVPVELSDVHLVCTLEQGIDFARRSSSLTHNSDAAHRSWSSSQSRTTQTQPQQDCDPFLAQLTAATDSYDADPKSSSPYIVEHVHVTLPPGGGGGELGGALVRLRCGVSALNGTLRVVGVRWKLSGKIWGAAAFVRQGPRLRRTREERASGIRAPDASLAVHVVGDLPRVIARIHGFGDNGAPLAWDTPGAPPRPSSFAALHGEVRRGILELANIGRAPASDMLVRCNLPWIAVGGEIGVNSPRGDVSVTHSALGASGLSWRAIDVHGNPMVLGRGESASLPVLFRAQGAGGKHQLQFLVQSSMSRDPHAIDLPPLSRRVTLCIDITVLPSLTLETIKVIPKFNRPNAHHLSMTLANYYCADGGVSSALGRALRVTHVHALGDGTWQLHDALSPHGLLEPAHDTSPERCPSMDGQPTHTQVPVSSAPVDIRVGRQEQLALHYTLLARRTTCTAWSAGSDINIDLFRVEHAASRFEDDLLRARDAQLIDNARATPRTIQAIRREARSKDIDMEPTRTREGDAVAKAKGGASRLACAALEAALPRSAIALVVAWASSDENTSECHVVPQVCGQHHVLSVPIGQTLASRVKEVPGCTWPCCPISLALDFAVVHVEDIGNGRATVSVTAIVANTLMLDGIGTDLAVEVSCIDDEFGDVHWCGQTKSRFPKLTVGASPRVILLKASVARAGVFDLGALVAIRAVMSPVDLSSKSDTTRVAPRICDALAEGPTFIFKNQFLLTVEDSSSQYFPGRDYLSDTRKRELILGCDKLESMRKIQRSHNFVRSRVGWNVVNFVPFESVERHYFLSCQQQICSDSCLPLTHLNTNREMERLSKHRGTWHFVRAAFQRG</sequence>
<evidence type="ECO:0000256" key="1">
    <source>
        <dbReference type="SAM" id="MobiDB-lite"/>
    </source>
</evidence>
<evidence type="ECO:0000313" key="3">
    <source>
        <dbReference type="Proteomes" id="UP000002729"/>
    </source>
</evidence>
<dbReference type="Pfam" id="PF12739">
    <property type="entry name" value="TRAPPC-Trs85"/>
    <property type="match status" value="1"/>
</dbReference>
<feature type="compositionally biased region" description="Polar residues" evidence="1">
    <location>
        <begin position="1137"/>
        <end position="1146"/>
    </location>
</feature>
<accession>F0YIQ4</accession>
<gene>
    <name evidence="2" type="ORF">AURANDRAFT_66767</name>
</gene>
<name>F0YIQ4_AURAN</name>
<dbReference type="GO" id="GO:1990072">
    <property type="term" value="C:TRAPPIII protein complex"/>
    <property type="evidence" value="ECO:0007669"/>
    <property type="project" value="TreeGrafter"/>
</dbReference>
<dbReference type="PANTHER" id="PTHR12975">
    <property type="entry name" value="TRANSPORT PROTEIN TRAPP"/>
    <property type="match status" value="1"/>
</dbReference>
<proteinExistence type="predicted"/>
<dbReference type="KEGG" id="aaf:AURANDRAFT_66767"/>
<dbReference type="OrthoDB" id="437922at2759"/>
<feature type="region of interest" description="Disordered" evidence="1">
    <location>
        <begin position="755"/>
        <end position="776"/>
    </location>
</feature>
<dbReference type="InParanoid" id="F0YIQ4"/>
<dbReference type="GeneID" id="20225940"/>